<reference evidence="1 2" key="1">
    <citation type="journal article" date="2019" name="Sci. Rep.">
        <title>Orb-weaving spider Araneus ventricosus genome elucidates the spidroin gene catalogue.</title>
        <authorList>
            <person name="Kono N."/>
            <person name="Nakamura H."/>
            <person name="Ohtoshi R."/>
            <person name="Moran D.A.P."/>
            <person name="Shinohara A."/>
            <person name="Yoshida Y."/>
            <person name="Fujiwara M."/>
            <person name="Mori M."/>
            <person name="Tomita M."/>
            <person name="Arakawa K."/>
        </authorList>
    </citation>
    <scope>NUCLEOTIDE SEQUENCE [LARGE SCALE GENOMIC DNA]</scope>
</reference>
<dbReference type="Proteomes" id="UP000499080">
    <property type="component" value="Unassembled WGS sequence"/>
</dbReference>
<protein>
    <submittedName>
        <fullName evidence="1">Uncharacterized protein</fullName>
    </submittedName>
</protein>
<keyword evidence="2" id="KW-1185">Reference proteome</keyword>
<evidence type="ECO:0000313" key="2">
    <source>
        <dbReference type="Proteomes" id="UP000499080"/>
    </source>
</evidence>
<dbReference type="EMBL" id="BGPR01039114">
    <property type="protein sequence ID" value="GBO15051.1"/>
    <property type="molecule type" value="Genomic_DNA"/>
</dbReference>
<accession>A0A4Y2US73</accession>
<name>A0A4Y2US73_ARAVE</name>
<sequence length="92" mass="10601">MRRKSAKFMPRPLSIDQKEDRFSAALYLLDCAEIRKTFENARNGRGDESWVYGNDSRSSAAFNLLYLTNTTATQYTHFSKFYCTEVAVAMIL</sequence>
<dbReference type="AlphaFoldDB" id="A0A4Y2US73"/>
<proteinExistence type="predicted"/>
<evidence type="ECO:0000313" key="1">
    <source>
        <dbReference type="EMBL" id="GBO15051.1"/>
    </source>
</evidence>
<gene>
    <name evidence="1" type="ORF">AVEN_93294_1</name>
</gene>
<organism evidence="1 2">
    <name type="scientific">Araneus ventricosus</name>
    <name type="common">Orbweaver spider</name>
    <name type="synonym">Epeira ventricosa</name>
    <dbReference type="NCBI Taxonomy" id="182803"/>
    <lineage>
        <taxon>Eukaryota</taxon>
        <taxon>Metazoa</taxon>
        <taxon>Ecdysozoa</taxon>
        <taxon>Arthropoda</taxon>
        <taxon>Chelicerata</taxon>
        <taxon>Arachnida</taxon>
        <taxon>Araneae</taxon>
        <taxon>Araneomorphae</taxon>
        <taxon>Entelegynae</taxon>
        <taxon>Araneoidea</taxon>
        <taxon>Araneidae</taxon>
        <taxon>Araneus</taxon>
    </lineage>
</organism>
<comment type="caution">
    <text evidence="1">The sequence shown here is derived from an EMBL/GenBank/DDBJ whole genome shotgun (WGS) entry which is preliminary data.</text>
</comment>